<dbReference type="HOGENOM" id="CLU_1909316_0_0_1"/>
<protein>
    <submittedName>
        <fullName evidence="2">Uncharacterized protein</fullName>
    </submittedName>
</protein>
<evidence type="ECO:0000256" key="1">
    <source>
        <dbReference type="SAM" id="Phobius"/>
    </source>
</evidence>
<organism evidence="2 3">
    <name type="scientific">Tetranychus urticae</name>
    <name type="common">Two-spotted spider mite</name>
    <dbReference type="NCBI Taxonomy" id="32264"/>
    <lineage>
        <taxon>Eukaryota</taxon>
        <taxon>Metazoa</taxon>
        <taxon>Ecdysozoa</taxon>
        <taxon>Arthropoda</taxon>
        <taxon>Chelicerata</taxon>
        <taxon>Arachnida</taxon>
        <taxon>Acari</taxon>
        <taxon>Acariformes</taxon>
        <taxon>Trombidiformes</taxon>
        <taxon>Prostigmata</taxon>
        <taxon>Eleutherengona</taxon>
        <taxon>Raphignathae</taxon>
        <taxon>Tetranychoidea</taxon>
        <taxon>Tetranychidae</taxon>
        <taxon>Tetranychus</taxon>
    </lineage>
</organism>
<dbReference type="Proteomes" id="UP000015104">
    <property type="component" value="Unassembled WGS sequence"/>
</dbReference>
<keyword evidence="1" id="KW-1133">Transmembrane helix</keyword>
<keyword evidence="1" id="KW-0812">Transmembrane</keyword>
<sequence length="133" mass="15391">MLFFCLIKVLFDGLMLTAIILQWRLYLRICRFIMCFVAAAMTGAVEGKKTNFVMYMEKVADFDKHVEIVFWVFYLIYIGISFISAKLIGKYTGQLRRARKKPVNPAPESTAAKKSNIEVKDEDHFRLGHISFP</sequence>
<feature type="transmembrane region" description="Helical" evidence="1">
    <location>
        <begin position="30"/>
        <end position="48"/>
    </location>
</feature>
<reference evidence="3" key="1">
    <citation type="submission" date="2011-08" db="EMBL/GenBank/DDBJ databases">
        <authorList>
            <person name="Rombauts S."/>
        </authorList>
    </citation>
    <scope>NUCLEOTIDE SEQUENCE</scope>
    <source>
        <strain evidence="3">London</strain>
    </source>
</reference>
<feature type="transmembrane region" description="Helical" evidence="1">
    <location>
        <begin position="68"/>
        <end position="89"/>
    </location>
</feature>
<evidence type="ECO:0000313" key="3">
    <source>
        <dbReference type="Proteomes" id="UP000015104"/>
    </source>
</evidence>
<dbReference type="EMBL" id="CAEY01000837">
    <property type="status" value="NOT_ANNOTATED_CDS"/>
    <property type="molecule type" value="Genomic_DNA"/>
</dbReference>
<accession>T1JY08</accession>
<keyword evidence="3" id="KW-1185">Reference proteome</keyword>
<keyword evidence="1" id="KW-0472">Membrane</keyword>
<evidence type="ECO:0000313" key="2">
    <source>
        <dbReference type="EnsemblMetazoa" id="tetur02g13920.1"/>
    </source>
</evidence>
<reference evidence="2" key="2">
    <citation type="submission" date="2015-06" db="UniProtKB">
        <authorList>
            <consortium name="EnsemblMetazoa"/>
        </authorList>
    </citation>
    <scope>IDENTIFICATION</scope>
</reference>
<dbReference type="EnsemblMetazoa" id="tetur02g13920.1">
    <property type="protein sequence ID" value="tetur02g13920.1"/>
    <property type="gene ID" value="tetur02g13920"/>
</dbReference>
<name>T1JY08_TETUR</name>
<dbReference type="AlphaFoldDB" id="T1JY08"/>
<proteinExistence type="predicted"/>